<dbReference type="EMBL" id="VSRR010147768">
    <property type="protein sequence ID" value="MPD05784.1"/>
    <property type="molecule type" value="Genomic_DNA"/>
</dbReference>
<protein>
    <submittedName>
        <fullName evidence="1">Uncharacterized protein</fullName>
    </submittedName>
</protein>
<dbReference type="Proteomes" id="UP000324222">
    <property type="component" value="Unassembled WGS sequence"/>
</dbReference>
<accession>A0A5B7KG07</accession>
<evidence type="ECO:0000313" key="2">
    <source>
        <dbReference type="Proteomes" id="UP000324222"/>
    </source>
</evidence>
<keyword evidence="2" id="KW-1185">Reference proteome</keyword>
<sequence>MSVTESWVVFVIGDLLKTSGPGIHMSGLFFYAYPYDSCLCVADTIKHYLDGTSSIRGSLTGFFLTTRPLVRLASWDPLCCWVRDVMGALTLLSSLPILLDQPLPVRQPGCCLLLQ</sequence>
<evidence type="ECO:0000313" key="1">
    <source>
        <dbReference type="EMBL" id="MPD05784.1"/>
    </source>
</evidence>
<reference evidence="1 2" key="1">
    <citation type="submission" date="2019-05" db="EMBL/GenBank/DDBJ databases">
        <title>Another draft genome of Portunus trituberculatus and its Hox gene families provides insights of decapod evolution.</title>
        <authorList>
            <person name="Jeong J.-H."/>
            <person name="Song I."/>
            <person name="Kim S."/>
            <person name="Choi T."/>
            <person name="Kim D."/>
            <person name="Ryu S."/>
            <person name="Kim W."/>
        </authorList>
    </citation>
    <scope>NUCLEOTIDE SEQUENCE [LARGE SCALE GENOMIC DNA]</scope>
    <source>
        <tissue evidence="1">Muscle</tissue>
    </source>
</reference>
<organism evidence="1 2">
    <name type="scientific">Portunus trituberculatus</name>
    <name type="common">Swimming crab</name>
    <name type="synonym">Neptunus trituberculatus</name>
    <dbReference type="NCBI Taxonomy" id="210409"/>
    <lineage>
        <taxon>Eukaryota</taxon>
        <taxon>Metazoa</taxon>
        <taxon>Ecdysozoa</taxon>
        <taxon>Arthropoda</taxon>
        <taxon>Crustacea</taxon>
        <taxon>Multicrustacea</taxon>
        <taxon>Malacostraca</taxon>
        <taxon>Eumalacostraca</taxon>
        <taxon>Eucarida</taxon>
        <taxon>Decapoda</taxon>
        <taxon>Pleocyemata</taxon>
        <taxon>Brachyura</taxon>
        <taxon>Eubrachyura</taxon>
        <taxon>Portunoidea</taxon>
        <taxon>Portunidae</taxon>
        <taxon>Portuninae</taxon>
        <taxon>Portunus</taxon>
    </lineage>
</organism>
<proteinExistence type="predicted"/>
<name>A0A5B7KG07_PORTR</name>
<gene>
    <name evidence="1" type="ORF">E2C01_101549</name>
</gene>
<comment type="caution">
    <text evidence="1">The sequence shown here is derived from an EMBL/GenBank/DDBJ whole genome shotgun (WGS) entry which is preliminary data.</text>
</comment>
<dbReference type="AlphaFoldDB" id="A0A5B7KG07"/>
<dbReference type="OrthoDB" id="5960276at2759"/>